<dbReference type="RefSeq" id="XP_018333092.1">
    <property type="nucleotide sequence ID" value="XM_018477590.2"/>
</dbReference>
<dbReference type="PANTHER" id="PTHR34645">
    <property type="entry name" value="SIMILAR TO HYPOTHETICAL PROTEIN"/>
    <property type="match status" value="1"/>
</dbReference>
<dbReference type="AlphaFoldDB" id="A0A1W4XJY6"/>
<evidence type="ECO:0000313" key="4">
    <source>
        <dbReference type="RefSeq" id="XP_018333092.1"/>
    </source>
</evidence>
<feature type="region of interest" description="Disordered" evidence="2">
    <location>
        <begin position="88"/>
        <end position="108"/>
    </location>
</feature>
<proteinExistence type="predicted"/>
<dbReference type="KEGG" id="apln:112904709"/>
<protein>
    <submittedName>
        <fullName evidence="4">Uncharacterized protein LOC108742393</fullName>
    </submittedName>
    <submittedName>
        <fullName evidence="5">Uncharacterized protein LOC112904709</fullName>
    </submittedName>
</protein>
<feature type="region of interest" description="Disordered" evidence="2">
    <location>
        <begin position="864"/>
        <end position="885"/>
    </location>
</feature>
<evidence type="ECO:0000313" key="5">
    <source>
        <dbReference type="RefSeq" id="XP_025831251.1"/>
    </source>
</evidence>
<dbReference type="KEGG" id="apln:108742393"/>
<dbReference type="STRING" id="224129.A0A1W4XJY6"/>
<keyword evidence="3" id="KW-1185">Reference proteome</keyword>
<keyword evidence="1" id="KW-0175">Coiled coil</keyword>
<feature type="coiled-coil region" evidence="1">
    <location>
        <begin position="455"/>
        <end position="571"/>
    </location>
</feature>
<gene>
    <name evidence="4" type="primary">LOC108742393</name>
    <name evidence="5" type="synonym">LOC112904709</name>
</gene>
<evidence type="ECO:0000256" key="1">
    <source>
        <dbReference type="SAM" id="Coils"/>
    </source>
</evidence>
<dbReference type="Proteomes" id="UP000192223">
    <property type="component" value="Unplaced"/>
</dbReference>
<reference evidence="4 5" key="1">
    <citation type="submission" date="2025-04" db="UniProtKB">
        <authorList>
            <consortium name="RefSeq"/>
        </authorList>
    </citation>
    <scope>IDENTIFICATION</scope>
    <source>
        <tissue evidence="4 5">Entire body</tissue>
    </source>
</reference>
<dbReference type="GeneID" id="108742393"/>
<feature type="region of interest" description="Disordered" evidence="2">
    <location>
        <begin position="810"/>
        <end position="837"/>
    </location>
</feature>
<sequence length="1114" mass="128948">MARDGDVPSENEDNSENVKTWFVPACGYKNFCCCPKGKEDTVCLHTHECPFRPKQPIRKCFPICTTDEVKPIYTPCLKKIIEEIDNEEDVDEEEKVRGVSTEDLDDEDDGRRHKVQIAGFVEPIEQSETSFEKLYKKRVRRVCMADEEPPKVVCSCGSPTCQRCRNTTFTFKKVEDDMGEEEEKAYDPLCEDILECDCGLHNCIRCRTKKQLQEQLKKRICRCNLPECIECKWYSICEVCAAPAPSRSKYYYRRKQLMENEGEFPTISEVKKECQDLSKLVFDQCIDSLKDKLGLTPPLGGPGEVLWQSPSDLLEGKVILKPPYSNRCIKALTHEGILKIGSVIEQKFLNEMELEKQRALKEQRETLEYLFEIEKQEAINATRAEERALCEERMLELNARWEEELQEELQLLEARLTAEFELLLQQQRDELEIIWQAKLDEAVRETTEKLTALFMEDLKRQEEELTKKFNEELKKMEIKYKIKEKADIEKYEEKLRQLRHQLECKNIANLMCVLCVERKKCMAEKEALMKECEKQYKDQYNQEMEDKITELNETIKEKQRQLDLREEYLREIIQQYQKFINFALKSSPTQAEFLLSLEKMLLFELTKQVVKQSPKLIEEFQPWKEDSEIISARGSKRNLVETDYHGCFKELEPPGDDREVDDLPHFYYNKNLYVREDFRNLLSTGREVDSSYELWSKNVQDLINIMKGPLKKPIRVDDDELPELKGVKSQNMTKSNVYFAGAQVLDESRSVDTEFKMMTKNKASLKPSSKLQLGPINYLALHKESERDTLLIGAVNSLELLKKKLSAKQPLGSDTYETKEDTETETITSEQEQTQETDVPVETLILQRLSEEDNVSTIPFIPLKPESQARTDKQPSEKVKKRVSVSQKSVSNENVKPIETSVSVITDSLIIHRMSFSKKAYEHGKPTMMISSPKQTPMIRDDSITMLKEEEELYEASKLNVAKDSLEIARKQSSEVVDGIVSKALKSPKCHLSQEQIIKVDLDTADEDTKKAVKMSHIEVIKLPEKKPSAVSFTTEPHIIETSSIQSSDSPLLIYGEERDDFLNKPNEVKVVGDKNAKEHLQRTSEFTFTRASSLLKMFDGRPDLIRMFTAGSK</sequence>
<dbReference type="OrthoDB" id="8196513at2759"/>
<dbReference type="InterPro" id="IPR038927">
    <property type="entry name" value="C6orf163"/>
</dbReference>
<evidence type="ECO:0000256" key="2">
    <source>
        <dbReference type="SAM" id="MobiDB-lite"/>
    </source>
</evidence>
<feature type="compositionally biased region" description="Basic and acidic residues" evidence="2">
    <location>
        <begin position="867"/>
        <end position="878"/>
    </location>
</feature>
<dbReference type="PANTHER" id="PTHR34645:SF1">
    <property type="entry name" value="GENE 136-RELATED"/>
    <property type="match status" value="1"/>
</dbReference>
<organism evidence="3 4">
    <name type="scientific">Agrilus planipennis</name>
    <name type="common">Emerald ash borer</name>
    <name type="synonym">Agrilus marcopoli</name>
    <dbReference type="NCBI Taxonomy" id="224129"/>
    <lineage>
        <taxon>Eukaryota</taxon>
        <taxon>Metazoa</taxon>
        <taxon>Ecdysozoa</taxon>
        <taxon>Arthropoda</taxon>
        <taxon>Hexapoda</taxon>
        <taxon>Insecta</taxon>
        <taxon>Pterygota</taxon>
        <taxon>Neoptera</taxon>
        <taxon>Endopterygota</taxon>
        <taxon>Coleoptera</taxon>
        <taxon>Polyphaga</taxon>
        <taxon>Elateriformia</taxon>
        <taxon>Buprestoidea</taxon>
        <taxon>Buprestidae</taxon>
        <taxon>Agrilinae</taxon>
        <taxon>Agrilus</taxon>
    </lineage>
</organism>
<name>A0A1W4XJY6_AGRPL</name>
<evidence type="ECO:0000313" key="3">
    <source>
        <dbReference type="Proteomes" id="UP000192223"/>
    </source>
</evidence>
<feature type="compositionally biased region" description="Low complexity" evidence="2">
    <location>
        <begin position="825"/>
        <end position="837"/>
    </location>
</feature>
<accession>A0A1W4XJY6</accession>
<dbReference type="RefSeq" id="XP_025831251.1">
    <property type="nucleotide sequence ID" value="XM_025975466.1"/>
</dbReference>